<feature type="transmembrane region" description="Helical" evidence="7">
    <location>
        <begin position="165"/>
        <end position="193"/>
    </location>
</feature>
<dbReference type="EMBL" id="CYZE01000009">
    <property type="protein sequence ID" value="CUO67249.1"/>
    <property type="molecule type" value="Genomic_DNA"/>
</dbReference>
<feature type="domain" description="ABC transmembrane type-1" evidence="8">
    <location>
        <begin position="77"/>
        <end position="292"/>
    </location>
</feature>
<dbReference type="InterPro" id="IPR050809">
    <property type="entry name" value="UgpAE/MalFG_permease"/>
</dbReference>
<comment type="subcellular location">
    <subcellularLocation>
        <location evidence="1 7">Cell membrane</location>
        <topology evidence="1 7">Multi-pass membrane protein</topology>
    </subcellularLocation>
</comment>
<comment type="similarity">
    <text evidence="7">Belongs to the binding-protein-dependent transport system permease family.</text>
</comment>
<dbReference type="SUPFAM" id="SSF161098">
    <property type="entry name" value="MetI-like"/>
    <property type="match status" value="1"/>
</dbReference>
<dbReference type="AlphaFoldDB" id="A0A174H2H7"/>
<evidence type="ECO:0000256" key="4">
    <source>
        <dbReference type="ARBA" id="ARBA00022692"/>
    </source>
</evidence>
<keyword evidence="3" id="KW-1003">Cell membrane</keyword>
<dbReference type="PANTHER" id="PTHR43227">
    <property type="entry name" value="BLL4140 PROTEIN"/>
    <property type="match status" value="1"/>
</dbReference>
<evidence type="ECO:0000256" key="3">
    <source>
        <dbReference type="ARBA" id="ARBA00022475"/>
    </source>
</evidence>
<evidence type="ECO:0000256" key="5">
    <source>
        <dbReference type="ARBA" id="ARBA00022989"/>
    </source>
</evidence>
<evidence type="ECO:0000256" key="6">
    <source>
        <dbReference type="ARBA" id="ARBA00023136"/>
    </source>
</evidence>
<evidence type="ECO:0000259" key="8">
    <source>
        <dbReference type="PROSITE" id="PS50928"/>
    </source>
</evidence>
<dbReference type="PANTHER" id="PTHR43227:SF11">
    <property type="entry name" value="BLL4140 PROTEIN"/>
    <property type="match status" value="1"/>
</dbReference>
<dbReference type="InterPro" id="IPR035906">
    <property type="entry name" value="MetI-like_sf"/>
</dbReference>
<feature type="transmembrane region" description="Helical" evidence="7">
    <location>
        <begin position="271"/>
        <end position="292"/>
    </location>
</feature>
<dbReference type="Gene3D" id="1.10.3720.10">
    <property type="entry name" value="MetI-like"/>
    <property type="match status" value="1"/>
</dbReference>
<keyword evidence="2 7" id="KW-0813">Transport</keyword>
<proteinExistence type="inferred from homology"/>
<dbReference type="PROSITE" id="PS50928">
    <property type="entry name" value="ABC_TM1"/>
    <property type="match status" value="1"/>
</dbReference>
<gene>
    <name evidence="9" type="primary">ycjO_21</name>
    <name evidence="9" type="ORF">ERS852407_03570</name>
</gene>
<evidence type="ECO:0000256" key="7">
    <source>
        <dbReference type="RuleBase" id="RU363032"/>
    </source>
</evidence>
<dbReference type="InterPro" id="IPR000515">
    <property type="entry name" value="MetI-like"/>
</dbReference>
<name>A0A174H2H7_9FIRM</name>
<dbReference type="RefSeq" id="WP_172683637.1">
    <property type="nucleotide sequence ID" value="NZ_CABIXC010000009.1"/>
</dbReference>
<dbReference type="GO" id="GO:0055085">
    <property type="term" value="P:transmembrane transport"/>
    <property type="evidence" value="ECO:0007669"/>
    <property type="project" value="InterPro"/>
</dbReference>
<dbReference type="Proteomes" id="UP000095651">
    <property type="component" value="Unassembled WGS sequence"/>
</dbReference>
<dbReference type="CDD" id="cd06261">
    <property type="entry name" value="TM_PBP2"/>
    <property type="match status" value="1"/>
</dbReference>
<organism evidence="9 10">
    <name type="scientific">Hungatella hathewayi</name>
    <dbReference type="NCBI Taxonomy" id="154046"/>
    <lineage>
        <taxon>Bacteria</taxon>
        <taxon>Bacillati</taxon>
        <taxon>Bacillota</taxon>
        <taxon>Clostridia</taxon>
        <taxon>Lachnospirales</taxon>
        <taxon>Lachnospiraceae</taxon>
        <taxon>Hungatella</taxon>
    </lineage>
</organism>
<keyword evidence="6 7" id="KW-0472">Membrane</keyword>
<evidence type="ECO:0000256" key="1">
    <source>
        <dbReference type="ARBA" id="ARBA00004651"/>
    </source>
</evidence>
<dbReference type="GO" id="GO:0005886">
    <property type="term" value="C:plasma membrane"/>
    <property type="evidence" value="ECO:0007669"/>
    <property type="project" value="UniProtKB-SubCell"/>
</dbReference>
<evidence type="ECO:0000313" key="10">
    <source>
        <dbReference type="Proteomes" id="UP000095651"/>
    </source>
</evidence>
<accession>A0A174H2H7</accession>
<keyword evidence="4 7" id="KW-0812">Transmembrane</keyword>
<feature type="transmembrane region" description="Helical" evidence="7">
    <location>
        <begin position="115"/>
        <end position="136"/>
    </location>
</feature>
<reference evidence="9 10" key="1">
    <citation type="submission" date="2015-09" db="EMBL/GenBank/DDBJ databases">
        <authorList>
            <consortium name="Pathogen Informatics"/>
        </authorList>
    </citation>
    <scope>NUCLEOTIDE SEQUENCE [LARGE SCALE GENOMIC DNA]</scope>
    <source>
        <strain evidence="9 10">2789STDY5608850</strain>
    </source>
</reference>
<sequence>MNRPTKKMHSRLDRHLMGIGILFLLPAAILITFTTLVPIVWNGVLSLCEWNGNGPMEFIGLKNYVKVFTDKATMKTIGNSLVIAAGSTAVSMLLGILLALMIYKMGKREGSIFRFIFYSPSMIPMTVAGLLFVFVLSPDDGLLNNLFVVMGLGSMQHAWLSEPGLVLITLAIVSGFMGSGTIMMMVYTAILGIPESLFESAKLDGANYWKEVKLIILPLIKPTICMVFSMEVMWSFKTYDMVWTMTQGGPGSMSKTAPITMIQNAFTYNKFGYASAIGLVFTVIVLVCITLVRRAMKSEIYEY</sequence>
<evidence type="ECO:0000256" key="2">
    <source>
        <dbReference type="ARBA" id="ARBA00022448"/>
    </source>
</evidence>
<feature type="transmembrane region" description="Helical" evidence="7">
    <location>
        <begin position="214"/>
        <end position="236"/>
    </location>
</feature>
<keyword evidence="5 7" id="KW-1133">Transmembrane helix</keyword>
<feature type="transmembrane region" description="Helical" evidence="7">
    <location>
        <begin position="81"/>
        <end position="103"/>
    </location>
</feature>
<dbReference type="Pfam" id="PF00528">
    <property type="entry name" value="BPD_transp_1"/>
    <property type="match status" value="1"/>
</dbReference>
<evidence type="ECO:0000313" key="9">
    <source>
        <dbReference type="EMBL" id="CUO67249.1"/>
    </source>
</evidence>
<feature type="transmembrane region" description="Helical" evidence="7">
    <location>
        <begin position="21"/>
        <end position="41"/>
    </location>
</feature>
<protein>
    <submittedName>
        <fullName evidence="9">Binding-protein-dependent transport systems inner membrane component</fullName>
    </submittedName>
</protein>